<evidence type="ECO:0000256" key="4">
    <source>
        <dbReference type="ARBA" id="ARBA00013095"/>
    </source>
</evidence>
<name>A0A365GXM3_9ACTN</name>
<dbReference type="GO" id="GO:0042597">
    <property type="term" value="C:periplasmic space"/>
    <property type="evidence" value="ECO:0007669"/>
    <property type="project" value="UniProtKB-SubCell"/>
</dbReference>
<dbReference type="GO" id="GO:0005576">
    <property type="term" value="C:extracellular region"/>
    <property type="evidence" value="ECO:0007669"/>
    <property type="project" value="UniProtKB-SubCell"/>
</dbReference>
<evidence type="ECO:0000259" key="16">
    <source>
        <dbReference type="Pfam" id="PF12740"/>
    </source>
</evidence>
<dbReference type="Pfam" id="PF12740">
    <property type="entry name" value="PETase"/>
    <property type="match status" value="1"/>
</dbReference>
<dbReference type="AlphaFoldDB" id="A0A365GXM3"/>
<evidence type="ECO:0000256" key="9">
    <source>
        <dbReference type="ARBA" id="ARBA00023157"/>
    </source>
</evidence>
<dbReference type="EC" id="3.1.1.74" evidence="4"/>
<dbReference type="Gene3D" id="3.40.50.1820">
    <property type="entry name" value="alpha/beta hydrolase"/>
    <property type="match status" value="1"/>
</dbReference>
<evidence type="ECO:0000256" key="12">
    <source>
        <dbReference type="ARBA" id="ARBA00033764"/>
    </source>
</evidence>
<reference evidence="17 18" key="1">
    <citation type="submission" date="2018-06" db="EMBL/GenBank/DDBJ databases">
        <title>Actinomadura craniellae sp. nov. isolated from marine sponge Craniella sp.</title>
        <authorList>
            <person name="Li L."/>
            <person name="Xu Q.H."/>
            <person name="Lin H.W."/>
            <person name="Lu Y.H."/>
        </authorList>
    </citation>
    <scope>NUCLEOTIDE SEQUENCE [LARGE SCALE GENOMIC DNA]</scope>
    <source>
        <strain evidence="17 18">LHW63021</strain>
    </source>
</reference>
<dbReference type="EC" id="3.1.1.101" evidence="12"/>
<evidence type="ECO:0000256" key="8">
    <source>
        <dbReference type="ARBA" id="ARBA00022801"/>
    </source>
</evidence>
<comment type="subcellular location">
    <subcellularLocation>
        <location evidence="1">Periplasm</location>
    </subcellularLocation>
    <subcellularLocation>
        <location evidence="2">Secreted</location>
    </subcellularLocation>
</comment>
<comment type="similarity">
    <text evidence="3">Belongs to the AB hydrolase superfamily.</text>
</comment>
<evidence type="ECO:0000256" key="3">
    <source>
        <dbReference type="ARBA" id="ARBA00008645"/>
    </source>
</evidence>
<dbReference type="PANTHER" id="PTHR22946">
    <property type="entry name" value="DIENELACTONE HYDROLASE DOMAIN-CONTAINING PROTEIN-RELATED"/>
    <property type="match status" value="1"/>
</dbReference>
<keyword evidence="7" id="KW-0574">Periplasm</keyword>
<dbReference type="InterPro" id="IPR050261">
    <property type="entry name" value="FrsA_esterase"/>
</dbReference>
<evidence type="ECO:0000256" key="2">
    <source>
        <dbReference type="ARBA" id="ARBA00004613"/>
    </source>
</evidence>
<evidence type="ECO:0000256" key="5">
    <source>
        <dbReference type="ARBA" id="ARBA00022487"/>
    </source>
</evidence>
<evidence type="ECO:0000256" key="6">
    <source>
        <dbReference type="ARBA" id="ARBA00022525"/>
    </source>
</evidence>
<dbReference type="GO" id="GO:0050525">
    <property type="term" value="F:cutinase activity"/>
    <property type="evidence" value="ECO:0007669"/>
    <property type="project" value="UniProtKB-EC"/>
</dbReference>
<dbReference type="OrthoDB" id="1466228at2"/>
<accession>A0A365GXM3</accession>
<evidence type="ECO:0000256" key="1">
    <source>
        <dbReference type="ARBA" id="ARBA00004418"/>
    </source>
</evidence>
<keyword evidence="5" id="KW-0719">Serine esterase</keyword>
<protein>
    <recommendedName>
        <fullName evidence="13">Poly(ethylene terephthalate) hydrolase</fullName>
        <ecNumber evidence="12">3.1.1.101</ecNumber>
        <ecNumber evidence="4">3.1.1.74</ecNumber>
    </recommendedName>
</protein>
<evidence type="ECO:0000256" key="7">
    <source>
        <dbReference type="ARBA" id="ARBA00022764"/>
    </source>
</evidence>
<keyword evidence="18" id="KW-1185">Reference proteome</keyword>
<feature type="chain" id="PRO_5016735452" description="Poly(ethylene terephthalate) hydrolase" evidence="15">
    <location>
        <begin position="32"/>
        <end position="292"/>
    </location>
</feature>
<evidence type="ECO:0000313" key="18">
    <source>
        <dbReference type="Proteomes" id="UP000251891"/>
    </source>
</evidence>
<dbReference type="InterPro" id="IPR041127">
    <property type="entry name" value="PET_hydrolase/cutinase-like"/>
</dbReference>
<keyword evidence="15" id="KW-0732">Signal</keyword>
<dbReference type="SUPFAM" id="SSF53474">
    <property type="entry name" value="alpha/beta-Hydrolases"/>
    <property type="match status" value="1"/>
</dbReference>
<keyword evidence="6" id="KW-0964">Secreted</keyword>
<comment type="catalytic activity">
    <reaction evidence="11">
        <text>(ethylene terephthalate)(n) + H2O = (ethylene terephthalate)(n-1) + 4-[(2-hydroxyethoxy)carbonyl]benzoate + H(+)</text>
        <dbReference type="Rhea" id="RHEA:49528"/>
        <dbReference type="Rhea" id="RHEA-COMP:12420"/>
        <dbReference type="Rhea" id="RHEA-COMP:12421"/>
        <dbReference type="ChEBI" id="CHEBI:15377"/>
        <dbReference type="ChEBI" id="CHEBI:15378"/>
        <dbReference type="ChEBI" id="CHEBI:131701"/>
        <dbReference type="ChEBI" id="CHEBI:131704"/>
        <dbReference type="EC" id="3.1.1.101"/>
    </reaction>
    <physiologicalReaction direction="left-to-right" evidence="11">
        <dbReference type="Rhea" id="RHEA:49529"/>
    </physiologicalReaction>
</comment>
<comment type="catalytic activity">
    <reaction evidence="14">
        <text>cutin + H2O = cutin monomers.</text>
        <dbReference type="EC" id="3.1.1.74"/>
    </reaction>
</comment>
<gene>
    <name evidence="17" type="ORF">DPM19_30235</name>
</gene>
<evidence type="ECO:0000256" key="13">
    <source>
        <dbReference type="ARBA" id="ARBA00033780"/>
    </source>
</evidence>
<dbReference type="Proteomes" id="UP000251891">
    <property type="component" value="Unassembled WGS sequence"/>
</dbReference>
<dbReference type="PANTHER" id="PTHR22946:SF9">
    <property type="entry name" value="POLYKETIDE TRANSFERASE AF380"/>
    <property type="match status" value="1"/>
</dbReference>
<feature type="signal peptide" evidence="15">
    <location>
        <begin position="1"/>
        <end position="31"/>
    </location>
</feature>
<comment type="catalytic activity">
    <reaction evidence="10">
        <text>a butanoate ester + H2O = an aliphatic alcohol + butanoate + H(+)</text>
        <dbReference type="Rhea" id="RHEA:47348"/>
        <dbReference type="ChEBI" id="CHEBI:2571"/>
        <dbReference type="ChEBI" id="CHEBI:15377"/>
        <dbReference type="ChEBI" id="CHEBI:15378"/>
        <dbReference type="ChEBI" id="CHEBI:17968"/>
        <dbReference type="ChEBI" id="CHEBI:50477"/>
    </reaction>
    <physiologicalReaction direction="left-to-right" evidence="10">
        <dbReference type="Rhea" id="RHEA:47349"/>
    </physiologicalReaction>
</comment>
<evidence type="ECO:0000256" key="15">
    <source>
        <dbReference type="SAM" id="SignalP"/>
    </source>
</evidence>
<evidence type="ECO:0000256" key="14">
    <source>
        <dbReference type="ARBA" id="ARBA00034045"/>
    </source>
</evidence>
<proteinExistence type="inferred from homology"/>
<dbReference type="InterPro" id="IPR029058">
    <property type="entry name" value="AB_hydrolase_fold"/>
</dbReference>
<dbReference type="EMBL" id="QLYX01000018">
    <property type="protein sequence ID" value="RAY11579.1"/>
    <property type="molecule type" value="Genomic_DNA"/>
</dbReference>
<sequence length="292" mass="31571">MTPRVKRALHLIPAAAALVAAMAAAPTTAQAAASPYERGPDPTEQTITAERGPFQVATATVPANSASGFNRGTIYYPTDTSQGTFGAVAIIPGFIEPESTMSWYGPRLASQGFVVFTLEPFSVLNFPDDRANQLLAALDYLTGSSSVRSRVDASRLAVMGHSMGGGGTLRAAEMRPSLQAAIPLAPWHLHGDWRNVRVPTMIQAADNDFIAGVGNHAQPFYQNLTNAPEKAYLLFENYGHMSWISANTPIAKYSIAWLKRYVDDDTRYSKFLCPAPGAPSSTFQEYRHTCPD</sequence>
<organism evidence="17 18">
    <name type="scientific">Actinomadura craniellae</name>
    <dbReference type="NCBI Taxonomy" id="2231787"/>
    <lineage>
        <taxon>Bacteria</taxon>
        <taxon>Bacillati</taxon>
        <taxon>Actinomycetota</taxon>
        <taxon>Actinomycetes</taxon>
        <taxon>Streptosporangiales</taxon>
        <taxon>Thermomonosporaceae</taxon>
        <taxon>Actinomadura</taxon>
    </lineage>
</organism>
<comment type="caution">
    <text evidence="17">The sequence shown here is derived from an EMBL/GenBank/DDBJ whole genome shotgun (WGS) entry which is preliminary data.</text>
</comment>
<keyword evidence="8 17" id="KW-0378">Hydrolase</keyword>
<evidence type="ECO:0000313" key="17">
    <source>
        <dbReference type="EMBL" id="RAY11579.1"/>
    </source>
</evidence>
<feature type="domain" description="PET hydrolase/cutinase-like" evidence="16">
    <location>
        <begin position="30"/>
        <end position="291"/>
    </location>
</feature>
<evidence type="ECO:0000256" key="10">
    <source>
        <dbReference type="ARBA" id="ARBA00033629"/>
    </source>
</evidence>
<evidence type="ECO:0000256" key="11">
    <source>
        <dbReference type="ARBA" id="ARBA00033707"/>
    </source>
</evidence>
<keyword evidence="9" id="KW-1015">Disulfide bond</keyword>